<keyword evidence="1 5" id="KW-0645">Protease</keyword>
<evidence type="ECO:0000256" key="3">
    <source>
        <dbReference type="ARBA" id="ARBA00022825"/>
    </source>
</evidence>
<reference evidence="8" key="2">
    <citation type="submission" date="2025-09" db="UniProtKB">
        <authorList>
            <consortium name="Ensembl"/>
        </authorList>
    </citation>
    <scope>IDENTIFICATION</scope>
</reference>
<evidence type="ECO:0000259" key="7">
    <source>
        <dbReference type="PROSITE" id="PS50240"/>
    </source>
</evidence>
<dbReference type="InterPro" id="IPR001314">
    <property type="entry name" value="Peptidase_S1A"/>
</dbReference>
<evidence type="ECO:0000313" key="8">
    <source>
        <dbReference type="Ensembl" id="ENSDNVP00000005756.1"/>
    </source>
</evidence>
<accession>A0A8C4JB34</accession>
<dbReference type="InterPro" id="IPR009003">
    <property type="entry name" value="Peptidase_S1_PA"/>
</dbReference>
<dbReference type="SUPFAM" id="SSF50494">
    <property type="entry name" value="Trypsin-like serine proteases"/>
    <property type="match status" value="1"/>
</dbReference>
<dbReference type="PROSITE" id="PS00135">
    <property type="entry name" value="TRYPSIN_SER"/>
    <property type="match status" value="1"/>
</dbReference>
<dbReference type="InterPro" id="IPR018114">
    <property type="entry name" value="TRYPSIN_HIS"/>
</dbReference>
<keyword evidence="9" id="KW-1185">Reference proteome</keyword>
<name>A0A8C4JB34_DRONO</name>
<reference evidence="8" key="1">
    <citation type="submission" date="2025-08" db="UniProtKB">
        <authorList>
            <consortium name="Ensembl"/>
        </authorList>
    </citation>
    <scope>IDENTIFICATION</scope>
</reference>
<dbReference type="PANTHER" id="PTHR24252:SF21">
    <property type="entry name" value="TRANSMEMBRANE SERINE PROTEASE 12"/>
    <property type="match status" value="1"/>
</dbReference>
<dbReference type="AlphaFoldDB" id="A0A8C4JB34"/>
<keyword evidence="2 5" id="KW-0378">Hydrolase</keyword>
<dbReference type="Proteomes" id="UP000694423">
    <property type="component" value="Unplaced"/>
</dbReference>
<dbReference type="PANTHER" id="PTHR24252">
    <property type="entry name" value="ACROSIN-RELATED"/>
    <property type="match status" value="1"/>
</dbReference>
<protein>
    <submittedName>
        <fullName evidence="8">Transmembrane serine protease 12</fullName>
    </submittedName>
</protein>
<dbReference type="InterPro" id="IPR043504">
    <property type="entry name" value="Peptidase_S1_PA_chymotrypsin"/>
</dbReference>
<evidence type="ECO:0000256" key="2">
    <source>
        <dbReference type="ARBA" id="ARBA00022801"/>
    </source>
</evidence>
<feature type="region of interest" description="Disordered" evidence="6">
    <location>
        <begin position="1"/>
        <end position="37"/>
    </location>
</feature>
<dbReference type="GO" id="GO:0006508">
    <property type="term" value="P:proteolysis"/>
    <property type="evidence" value="ECO:0007669"/>
    <property type="project" value="UniProtKB-KW"/>
</dbReference>
<dbReference type="CDD" id="cd00190">
    <property type="entry name" value="Tryp_SPc"/>
    <property type="match status" value="1"/>
</dbReference>
<dbReference type="Pfam" id="PF00089">
    <property type="entry name" value="Trypsin"/>
    <property type="match status" value="1"/>
</dbReference>
<keyword evidence="4" id="KW-1015">Disulfide bond</keyword>
<dbReference type="PRINTS" id="PR00722">
    <property type="entry name" value="CHYMOTRYPSIN"/>
</dbReference>
<dbReference type="InterPro" id="IPR001254">
    <property type="entry name" value="Trypsin_dom"/>
</dbReference>
<dbReference type="InterPro" id="IPR033116">
    <property type="entry name" value="TRYPSIN_SER"/>
</dbReference>
<dbReference type="FunFam" id="2.40.10.10:FF:000003">
    <property type="entry name" value="Transmembrane serine protease 3"/>
    <property type="match status" value="1"/>
</dbReference>
<dbReference type="Gene3D" id="2.40.10.10">
    <property type="entry name" value="Trypsin-like serine proteases"/>
    <property type="match status" value="2"/>
</dbReference>
<feature type="compositionally biased region" description="Low complexity" evidence="6">
    <location>
        <begin position="13"/>
        <end position="31"/>
    </location>
</feature>
<organism evidence="8 9">
    <name type="scientific">Dromaius novaehollandiae</name>
    <name type="common">Emu</name>
    <dbReference type="NCBI Taxonomy" id="8790"/>
    <lineage>
        <taxon>Eukaryota</taxon>
        <taxon>Metazoa</taxon>
        <taxon>Chordata</taxon>
        <taxon>Craniata</taxon>
        <taxon>Vertebrata</taxon>
        <taxon>Euteleostomi</taxon>
        <taxon>Archelosauria</taxon>
        <taxon>Archosauria</taxon>
        <taxon>Dinosauria</taxon>
        <taxon>Saurischia</taxon>
        <taxon>Theropoda</taxon>
        <taxon>Coelurosauria</taxon>
        <taxon>Aves</taxon>
        <taxon>Palaeognathae</taxon>
        <taxon>Casuariiformes</taxon>
        <taxon>Dromaiidae</taxon>
        <taxon>Dromaius</taxon>
    </lineage>
</organism>
<sequence length="313" mass="33982">WARLRGRTTVPVSPRAAAGSPARAGAMAAPGGREEADTLSGPRIVGGHDAQVGAWPWLVSLQIHQVGVKFKHVCGGALVNENSVLSAAHCATLRNFNISSILSCLTEPTVWHCKRNIRNITVHPEFKKETFENDIALFKLDSSVRYNDYIQPICLPSAYLYLYIDNETDCFISGWGRVAEKGKSLLASVLKEAKVEIIPSDVCNAFNSYGGLIDSNMICAGSESGGIDSCQGDSGGPLMCYRPSTSKYYLIGITSFGIGCGRPKFPGIYVRLSPYKRWVISEILLSNKAVNPMSTALVIFLTEMYSACIGFLK</sequence>
<evidence type="ECO:0000256" key="1">
    <source>
        <dbReference type="ARBA" id="ARBA00022670"/>
    </source>
</evidence>
<keyword evidence="3 5" id="KW-0720">Serine protease</keyword>
<dbReference type="GO" id="GO:0004252">
    <property type="term" value="F:serine-type endopeptidase activity"/>
    <property type="evidence" value="ECO:0007669"/>
    <property type="project" value="InterPro"/>
</dbReference>
<evidence type="ECO:0000256" key="4">
    <source>
        <dbReference type="ARBA" id="ARBA00023157"/>
    </source>
</evidence>
<proteinExistence type="predicted"/>
<dbReference type="PROSITE" id="PS50240">
    <property type="entry name" value="TRYPSIN_DOM"/>
    <property type="match status" value="1"/>
</dbReference>
<dbReference type="Ensembl" id="ENSDNVT00000006944.1">
    <property type="protein sequence ID" value="ENSDNVP00000005756.1"/>
    <property type="gene ID" value="ENSDNVG00000004097.1"/>
</dbReference>
<dbReference type="SMART" id="SM00020">
    <property type="entry name" value="Tryp_SPc"/>
    <property type="match status" value="1"/>
</dbReference>
<feature type="domain" description="Peptidase S1" evidence="7">
    <location>
        <begin position="44"/>
        <end position="284"/>
    </location>
</feature>
<evidence type="ECO:0000256" key="6">
    <source>
        <dbReference type="SAM" id="MobiDB-lite"/>
    </source>
</evidence>
<gene>
    <name evidence="8" type="primary">TMPRSS12</name>
</gene>
<evidence type="ECO:0000256" key="5">
    <source>
        <dbReference type="RuleBase" id="RU363034"/>
    </source>
</evidence>
<evidence type="ECO:0000313" key="9">
    <source>
        <dbReference type="Proteomes" id="UP000694423"/>
    </source>
</evidence>
<dbReference type="PROSITE" id="PS00134">
    <property type="entry name" value="TRYPSIN_HIS"/>
    <property type="match status" value="1"/>
</dbReference>